<comment type="caution">
    <text evidence="1">The sequence shown here is derived from an EMBL/GenBank/DDBJ whole genome shotgun (WGS) entry which is preliminary data.</text>
</comment>
<keyword evidence="2" id="KW-1185">Reference proteome</keyword>
<protein>
    <submittedName>
        <fullName evidence="1">Uncharacterized protein</fullName>
    </submittedName>
</protein>
<reference evidence="1" key="1">
    <citation type="journal article" date="2021" name="Environ. Microbiol.">
        <title>Gene family expansions and transcriptome signatures uncover fungal adaptations to wood decay.</title>
        <authorList>
            <person name="Hage H."/>
            <person name="Miyauchi S."/>
            <person name="Viragh M."/>
            <person name="Drula E."/>
            <person name="Min B."/>
            <person name="Chaduli D."/>
            <person name="Navarro D."/>
            <person name="Favel A."/>
            <person name="Norest M."/>
            <person name="Lesage-Meessen L."/>
            <person name="Balint B."/>
            <person name="Merenyi Z."/>
            <person name="de Eugenio L."/>
            <person name="Morin E."/>
            <person name="Martinez A.T."/>
            <person name="Baldrian P."/>
            <person name="Stursova M."/>
            <person name="Martinez M.J."/>
            <person name="Novotny C."/>
            <person name="Magnuson J.K."/>
            <person name="Spatafora J.W."/>
            <person name="Maurice S."/>
            <person name="Pangilinan J."/>
            <person name="Andreopoulos W."/>
            <person name="LaButti K."/>
            <person name="Hundley H."/>
            <person name="Na H."/>
            <person name="Kuo A."/>
            <person name="Barry K."/>
            <person name="Lipzen A."/>
            <person name="Henrissat B."/>
            <person name="Riley R."/>
            <person name="Ahrendt S."/>
            <person name="Nagy L.G."/>
            <person name="Grigoriev I.V."/>
            <person name="Martin F."/>
            <person name="Rosso M.N."/>
        </authorList>
    </citation>
    <scope>NUCLEOTIDE SEQUENCE</scope>
    <source>
        <strain evidence="1">CBS 384.51</strain>
    </source>
</reference>
<proteinExistence type="predicted"/>
<evidence type="ECO:0000313" key="1">
    <source>
        <dbReference type="EMBL" id="KAI0086627.1"/>
    </source>
</evidence>
<gene>
    <name evidence="1" type="ORF">BDY19DRAFT_894498</name>
</gene>
<name>A0ACB8TX50_9APHY</name>
<dbReference type="Proteomes" id="UP001055072">
    <property type="component" value="Unassembled WGS sequence"/>
</dbReference>
<accession>A0ACB8TX50</accession>
<organism evidence="1 2">
    <name type="scientific">Irpex rosettiformis</name>
    <dbReference type="NCBI Taxonomy" id="378272"/>
    <lineage>
        <taxon>Eukaryota</taxon>
        <taxon>Fungi</taxon>
        <taxon>Dikarya</taxon>
        <taxon>Basidiomycota</taxon>
        <taxon>Agaricomycotina</taxon>
        <taxon>Agaricomycetes</taxon>
        <taxon>Polyporales</taxon>
        <taxon>Irpicaceae</taxon>
        <taxon>Irpex</taxon>
    </lineage>
</organism>
<evidence type="ECO:0000313" key="2">
    <source>
        <dbReference type="Proteomes" id="UP001055072"/>
    </source>
</evidence>
<dbReference type="EMBL" id="MU274922">
    <property type="protein sequence ID" value="KAI0086627.1"/>
    <property type="molecule type" value="Genomic_DNA"/>
</dbReference>
<sequence length="119" mass="13072">MSQSVFASFDPLAVHPFTNSSGLLPKPAQPSQYPHPLPSPATLANPTVATQGYVHAPIPKHKVSQSTRIAQPPIFVPFRPDRSSPDLDDILLKKKVRDLMTNKETWSIDRAGVPVVARR</sequence>